<dbReference type="Proteomes" id="UP000490800">
    <property type="component" value="Unassembled WGS sequence"/>
</dbReference>
<comment type="subcellular location">
    <subcellularLocation>
        <location evidence="1">Cell membrane</location>
        <topology evidence="1">Multi-pass membrane protein</topology>
    </subcellularLocation>
</comment>
<keyword evidence="8 10" id="KW-0472">Membrane</keyword>
<dbReference type="InterPro" id="IPR017871">
    <property type="entry name" value="ABC_transporter-like_CS"/>
</dbReference>
<dbReference type="AlphaFoldDB" id="A0A7X3FKX3"/>
<feature type="transmembrane region" description="Helical" evidence="10">
    <location>
        <begin position="15"/>
        <end position="39"/>
    </location>
</feature>
<dbReference type="GO" id="GO:0015421">
    <property type="term" value="F:ABC-type oligopeptide transporter activity"/>
    <property type="evidence" value="ECO:0007669"/>
    <property type="project" value="TreeGrafter"/>
</dbReference>
<dbReference type="PANTHER" id="PTHR43394">
    <property type="entry name" value="ATP-DEPENDENT PERMEASE MDL1, MITOCHONDRIAL"/>
    <property type="match status" value="1"/>
</dbReference>
<feature type="domain" description="ABC transporter" evidence="11">
    <location>
        <begin position="383"/>
        <end position="619"/>
    </location>
</feature>
<dbReference type="RefSeq" id="WP_157338076.1">
    <property type="nucleotide sequence ID" value="NZ_RHLK01000014.1"/>
</dbReference>
<organism evidence="13 14">
    <name type="scientific">Paenibacillus lutrae</name>
    <dbReference type="NCBI Taxonomy" id="2078573"/>
    <lineage>
        <taxon>Bacteria</taxon>
        <taxon>Bacillati</taxon>
        <taxon>Bacillota</taxon>
        <taxon>Bacilli</taxon>
        <taxon>Bacillales</taxon>
        <taxon>Paenibacillaceae</taxon>
        <taxon>Paenibacillus</taxon>
    </lineage>
</organism>
<name>A0A7X3FKX3_9BACL</name>
<evidence type="ECO:0000256" key="4">
    <source>
        <dbReference type="ARBA" id="ARBA00022692"/>
    </source>
</evidence>
<keyword evidence="6 13" id="KW-0067">ATP-binding</keyword>
<dbReference type="InterPro" id="IPR027417">
    <property type="entry name" value="P-loop_NTPase"/>
</dbReference>
<keyword evidence="5" id="KW-0547">Nucleotide-binding</keyword>
<keyword evidence="4 10" id="KW-0812">Transmembrane</keyword>
<dbReference type="PROSITE" id="PS00211">
    <property type="entry name" value="ABC_TRANSPORTER_1"/>
    <property type="match status" value="1"/>
</dbReference>
<dbReference type="FunFam" id="3.40.50.300:FF:000221">
    <property type="entry name" value="Multidrug ABC transporter ATP-binding protein"/>
    <property type="match status" value="1"/>
</dbReference>
<dbReference type="Gene3D" id="3.40.50.300">
    <property type="entry name" value="P-loop containing nucleotide triphosphate hydrolases"/>
    <property type="match status" value="1"/>
</dbReference>
<feature type="region of interest" description="Disordered" evidence="9">
    <location>
        <begin position="339"/>
        <end position="370"/>
    </location>
</feature>
<comment type="caution">
    <text evidence="13">The sequence shown here is derived from an EMBL/GenBank/DDBJ whole genome shotgun (WGS) entry which is preliminary data.</text>
</comment>
<dbReference type="SMART" id="SM00382">
    <property type="entry name" value="AAA"/>
    <property type="match status" value="1"/>
</dbReference>
<dbReference type="InterPro" id="IPR003439">
    <property type="entry name" value="ABC_transporter-like_ATP-bd"/>
</dbReference>
<keyword evidence="14" id="KW-1185">Reference proteome</keyword>
<dbReference type="PROSITE" id="PS50893">
    <property type="entry name" value="ABC_TRANSPORTER_2"/>
    <property type="match status" value="1"/>
</dbReference>
<dbReference type="InterPro" id="IPR003593">
    <property type="entry name" value="AAA+_ATPase"/>
</dbReference>
<reference evidence="13 14" key="1">
    <citation type="journal article" date="2019" name="Microorganisms">
        <title>Paenibacillus lutrae sp. nov., A Chitinolytic Species Isolated from A River Otter in Castril Natural Park, Granada, Spain.</title>
        <authorList>
            <person name="Rodriguez M."/>
            <person name="Reina J.C."/>
            <person name="Bejar V."/>
            <person name="Llamas I."/>
        </authorList>
    </citation>
    <scope>NUCLEOTIDE SEQUENCE [LARGE SCALE GENOMIC DNA]</scope>
    <source>
        <strain evidence="13 14">N10</strain>
    </source>
</reference>
<evidence type="ECO:0000313" key="13">
    <source>
        <dbReference type="EMBL" id="MVP01634.1"/>
    </source>
</evidence>
<dbReference type="Pfam" id="PF00664">
    <property type="entry name" value="ABC_membrane"/>
    <property type="match status" value="1"/>
</dbReference>
<dbReference type="GO" id="GO:0005886">
    <property type="term" value="C:plasma membrane"/>
    <property type="evidence" value="ECO:0007669"/>
    <property type="project" value="UniProtKB-SubCell"/>
</dbReference>
<dbReference type="EMBL" id="RHLK01000014">
    <property type="protein sequence ID" value="MVP01634.1"/>
    <property type="molecule type" value="Genomic_DNA"/>
</dbReference>
<dbReference type="OrthoDB" id="9770415at2"/>
<feature type="transmembrane region" description="Helical" evidence="10">
    <location>
        <begin position="278"/>
        <end position="297"/>
    </location>
</feature>
<dbReference type="GO" id="GO:0016887">
    <property type="term" value="F:ATP hydrolysis activity"/>
    <property type="evidence" value="ECO:0007669"/>
    <property type="project" value="InterPro"/>
</dbReference>
<evidence type="ECO:0000256" key="6">
    <source>
        <dbReference type="ARBA" id="ARBA00022840"/>
    </source>
</evidence>
<keyword evidence="7 10" id="KW-1133">Transmembrane helix</keyword>
<keyword evidence="2" id="KW-0813">Transport</keyword>
<dbReference type="PANTHER" id="PTHR43394:SF1">
    <property type="entry name" value="ATP-BINDING CASSETTE SUB-FAMILY B MEMBER 10, MITOCHONDRIAL"/>
    <property type="match status" value="1"/>
</dbReference>
<dbReference type="SUPFAM" id="SSF90123">
    <property type="entry name" value="ABC transporter transmembrane region"/>
    <property type="match status" value="1"/>
</dbReference>
<dbReference type="CDD" id="cd18548">
    <property type="entry name" value="ABC_6TM_Tm287_like"/>
    <property type="match status" value="1"/>
</dbReference>
<feature type="transmembrane region" description="Helical" evidence="10">
    <location>
        <begin position="155"/>
        <end position="174"/>
    </location>
</feature>
<keyword evidence="3" id="KW-1003">Cell membrane</keyword>
<evidence type="ECO:0000256" key="5">
    <source>
        <dbReference type="ARBA" id="ARBA00022741"/>
    </source>
</evidence>
<protein>
    <submittedName>
        <fullName evidence="13">ATP-binding cassette domain-containing protein</fullName>
    </submittedName>
</protein>
<evidence type="ECO:0000256" key="8">
    <source>
        <dbReference type="ARBA" id="ARBA00023136"/>
    </source>
</evidence>
<feature type="domain" description="ABC transmembrane type-1" evidence="12">
    <location>
        <begin position="17"/>
        <end position="298"/>
    </location>
</feature>
<dbReference type="Gene3D" id="1.20.1560.10">
    <property type="entry name" value="ABC transporter type 1, transmembrane domain"/>
    <property type="match status" value="1"/>
</dbReference>
<dbReference type="SUPFAM" id="SSF52540">
    <property type="entry name" value="P-loop containing nucleoside triphosphate hydrolases"/>
    <property type="match status" value="1"/>
</dbReference>
<dbReference type="GO" id="GO:0005524">
    <property type="term" value="F:ATP binding"/>
    <property type="evidence" value="ECO:0007669"/>
    <property type="project" value="UniProtKB-KW"/>
</dbReference>
<feature type="transmembrane region" description="Helical" evidence="10">
    <location>
        <begin position="133"/>
        <end position="149"/>
    </location>
</feature>
<dbReference type="Pfam" id="PF00005">
    <property type="entry name" value="ABC_tran"/>
    <property type="match status" value="1"/>
</dbReference>
<feature type="transmembrane region" description="Helical" evidence="10">
    <location>
        <begin position="238"/>
        <end position="258"/>
    </location>
</feature>
<gene>
    <name evidence="13" type="ORF">EDM21_19250</name>
</gene>
<evidence type="ECO:0000259" key="12">
    <source>
        <dbReference type="PROSITE" id="PS50929"/>
    </source>
</evidence>
<evidence type="ECO:0000256" key="7">
    <source>
        <dbReference type="ARBA" id="ARBA00022989"/>
    </source>
</evidence>
<dbReference type="PROSITE" id="PS50929">
    <property type="entry name" value="ABC_TM1F"/>
    <property type="match status" value="1"/>
</dbReference>
<accession>A0A7X3FKX3</accession>
<evidence type="ECO:0000259" key="11">
    <source>
        <dbReference type="PROSITE" id="PS50893"/>
    </source>
</evidence>
<evidence type="ECO:0000313" key="14">
    <source>
        <dbReference type="Proteomes" id="UP000490800"/>
    </source>
</evidence>
<dbReference type="InterPro" id="IPR036640">
    <property type="entry name" value="ABC1_TM_sf"/>
</dbReference>
<evidence type="ECO:0000256" key="1">
    <source>
        <dbReference type="ARBA" id="ARBA00004651"/>
    </source>
</evidence>
<evidence type="ECO:0000256" key="10">
    <source>
        <dbReference type="SAM" id="Phobius"/>
    </source>
</evidence>
<evidence type="ECO:0000256" key="3">
    <source>
        <dbReference type="ARBA" id="ARBA00022475"/>
    </source>
</evidence>
<dbReference type="InterPro" id="IPR039421">
    <property type="entry name" value="Type_1_exporter"/>
</dbReference>
<evidence type="ECO:0000256" key="2">
    <source>
        <dbReference type="ARBA" id="ARBA00022448"/>
    </source>
</evidence>
<feature type="transmembrane region" description="Helical" evidence="10">
    <location>
        <begin position="51"/>
        <end position="72"/>
    </location>
</feature>
<evidence type="ECO:0000256" key="9">
    <source>
        <dbReference type="SAM" id="MobiDB-lite"/>
    </source>
</evidence>
<sequence>MPIDGKYIRKHWKPFSVAVAFLTLEALCDLMLPTLMAHIIDVGVAERRMDYVWTIGGLMLLITALGAASASIRNIVSSHVSQNFGAELRSDLFRKIQSLSFADIDKFDRASLVTRLTNDVTQVQMFVNGLMRVFVKAPLICIGSLIMASRLNPPLAVILVVVVPVVALLIALNMKIGFPYFIKVQHALDKVNGLMREYLSGVRVVKAFNRFDYEVDKFGAANGEYKHRSVTAMRVMSVFNPGIILTVNFGIVAVLWLGGLRVDQNQMQAGDIIAFVNYMTQILFSLMLISMVFTMFVRARASAGRIAEVFSQGNPVELEEVHVHSGKIHSGAGTIPANHGGTQEAAIQSGGPDTAAGSERHPGGAPASARLHEDAEARVRGRVDFENVTFAYEGSSGDPVLKNITFSCQPGETVGIIGSTGSGKSTLVSLIPRFYDAASGCVKVGGVDVTLLDPQELRERIAVVPQKTVLFTGTVADNLRWGKEDATAAEMEQAARMAEAHGFIDASPEGYETRLGQGGVNFSGGQKQRLSIARAIVRKPDILILDDCTSAVDAATEARIKASLKQYAQGLTCLLIAQRITSVMDADKIIVLDDGVIVGMGKHGELLAGSRVYQEIFRSQMGKEAD</sequence>
<proteinExistence type="predicted"/>
<dbReference type="InterPro" id="IPR011527">
    <property type="entry name" value="ABC1_TM_dom"/>
</dbReference>